<dbReference type="PANTHER" id="PTHR30472">
    <property type="entry name" value="FERRIC ENTEROBACTIN TRANSPORT SYSTEM PERMEASE PROTEIN"/>
    <property type="match status" value="1"/>
</dbReference>
<dbReference type="Gene3D" id="1.10.3470.10">
    <property type="entry name" value="ABC transporter involved in vitamin B12 uptake, BtuC"/>
    <property type="match status" value="1"/>
</dbReference>
<evidence type="ECO:0008006" key="10">
    <source>
        <dbReference type="Google" id="ProtNLM"/>
    </source>
</evidence>
<dbReference type="FunFam" id="1.10.3470.10:FF:000001">
    <property type="entry name" value="Vitamin B12 ABC transporter permease BtuC"/>
    <property type="match status" value="1"/>
</dbReference>
<keyword evidence="6 8" id="KW-1133">Transmembrane helix</keyword>
<accession>A0A381UKU6</accession>
<evidence type="ECO:0000256" key="2">
    <source>
        <dbReference type="ARBA" id="ARBA00007935"/>
    </source>
</evidence>
<feature type="transmembrane region" description="Helical" evidence="8">
    <location>
        <begin position="166"/>
        <end position="185"/>
    </location>
</feature>
<feature type="transmembrane region" description="Helical" evidence="8">
    <location>
        <begin position="136"/>
        <end position="154"/>
    </location>
</feature>
<dbReference type="InterPro" id="IPR000522">
    <property type="entry name" value="ABC_transptr_permease_BtuC"/>
</dbReference>
<evidence type="ECO:0000256" key="1">
    <source>
        <dbReference type="ARBA" id="ARBA00004651"/>
    </source>
</evidence>
<protein>
    <recommendedName>
        <fullName evidence="10">ABC transporter permease protein</fullName>
    </recommendedName>
</protein>
<dbReference type="CDD" id="cd06550">
    <property type="entry name" value="TM_ABC_iron-siderophores_like"/>
    <property type="match status" value="1"/>
</dbReference>
<feature type="transmembrane region" description="Helical" evidence="8">
    <location>
        <begin position="12"/>
        <end position="33"/>
    </location>
</feature>
<comment type="subcellular location">
    <subcellularLocation>
        <location evidence="1">Cell membrane</location>
        <topology evidence="1">Multi-pass membrane protein</topology>
    </subcellularLocation>
</comment>
<dbReference type="Pfam" id="PF01032">
    <property type="entry name" value="FecCD"/>
    <property type="match status" value="1"/>
</dbReference>
<dbReference type="AlphaFoldDB" id="A0A381UKU6"/>
<feature type="transmembrane region" description="Helical" evidence="8">
    <location>
        <begin position="297"/>
        <end position="316"/>
    </location>
</feature>
<dbReference type="EMBL" id="UINC01006647">
    <property type="protein sequence ID" value="SVA28802.1"/>
    <property type="molecule type" value="Genomic_DNA"/>
</dbReference>
<gene>
    <name evidence="9" type="ORF">METZ01_LOCUS81656</name>
</gene>
<comment type="similarity">
    <text evidence="2">Belongs to the binding-protein-dependent transport system permease family. FecCD subfamily.</text>
</comment>
<dbReference type="SUPFAM" id="SSF81345">
    <property type="entry name" value="ABC transporter involved in vitamin B12 uptake, BtuC"/>
    <property type="match status" value="1"/>
</dbReference>
<dbReference type="GO" id="GO:0005886">
    <property type="term" value="C:plasma membrane"/>
    <property type="evidence" value="ECO:0007669"/>
    <property type="project" value="UniProtKB-SubCell"/>
</dbReference>
<evidence type="ECO:0000256" key="4">
    <source>
        <dbReference type="ARBA" id="ARBA00022475"/>
    </source>
</evidence>
<keyword evidence="4" id="KW-1003">Cell membrane</keyword>
<feature type="transmembrane region" description="Helical" evidence="8">
    <location>
        <begin position="77"/>
        <end position="94"/>
    </location>
</feature>
<evidence type="ECO:0000256" key="6">
    <source>
        <dbReference type="ARBA" id="ARBA00022989"/>
    </source>
</evidence>
<name>A0A381UKU6_9ZZZZ</name>
<sequence>MSGPVGPGRSRLGVRWLAVGVASVLVAAVVGVATGPVSIPVWHVVLELVDRLPLVDVDSSLSVADRAIVWDLRAPRVVLGLLVGALLAGSGAAYQGVFRNPLADPYLLGIAAGAGLGATIAIVARLQDAIGFIDPVPLAAFAGALLAVAAAGTLSVRRGRAGSPATLILAGVAVANFFTAIQTFIQQQNSETLQQVFAWILGRLSTAGWGEVRLLVPYAAICMAGLLLSVGSLDVLAVGDEEATTLGLRPRTIRRLVLMTASLGAAAAVAVSGLIGFVGLVVPHAVRMVAGSSHRRVIPLSLLFGAAFLALADVVARTVRSPAELPIGVITAFIGAPFFLLILRRQSTA</sequence>
<feature type="transmembrane region" description="Helical" evidence="8">
    <location>
        <begin position="256"/>
        <end position="282"/>
    </location>
</feature>
<reference evidence="9" key="1">
    <citation type="submission" date="2018-05" db="EMBL/GenBank/DDBJ databases">
        <authorList>
            <person name="Lanie J.A."/>
            <person name="Ng W.-L."/>
            <person name="Kazmierczak K.M."/>
            <person name="Andrzejewski T.M."/>
            <person name="Davidsen T.M."/>
            <person name="Wayne K.J."/>
            <person name="Tettelin H."/>
            <person name="Glass J.I."/>
            <person name="Rusch D."/>
            <person name="Podicherti R."/>
            <person name="Tsui H.-C.T."/>
            <person name="Winkler M.E."/>
        </authorList>
    </citation>
    <scope>NUCLEOTIDE SEQUENCE</scope>
</reference>
<dbReference type="GO" id="GO:0022857">
    <property type="term" value="F:transmembrane transporter activity"/>
    <property type="evidence" value="ECO:0007669"/>
    <property type="project" value="InterPro"/>
</dbReference>
<dbReference type="InterPro" id="IPR037294">
    <property type="entry name" value="ABC_BtuC-like"/>
</dbReference>
<proteinExistence type="inferred from homology"/>
<keyword evidence="5 8" id="KW-0812">Transmembrane</keyword>
<feature type="transmembrane region" description="Helical" evidence="8">
    <location>
        <begin position="106"/>
        <end position="124"/>
    </location>
</feature>
<evidence type="ECO:0000256" key="3">
    <source>
        <dbReference type="ARBA" id="ARBA00022448"/>
    </source>
</evidence>
<keyword evidence="7 8" id="KW-0472">Membrane</keyword>
<evidence type="ECO:0000256" key="5">
    <source>
        <dbReference type="ARBA" id="ARBA00022692"/>
    </source>
</evidence>
<feature type="transmembrane region" description="Helical" evidence="8">
    <location>
        <begin position="323"/>
        <end position="343"/>
    </location>
</feature>
<evidence type="ECO:0000313" key="9">
    <source>
        <dbReference type="EMBL" id="SVA28802.1"/>
    </source>
</evidence>
<dbReference type="PANTHER" id="PTHR30472:SF25">
    <property type="entry name" value="ABC TRANSPORTER PERMEASE PROTEIN MJ0876-RELATED"/>
    <property type="match status" value="1"/>
</dbReference>
<organism evidence="9">
    <name type="scientific">marine metagenome</name>
    <dbReference type="NCBI Taxonomy" id="408172"/>
    <lineage>
        <taxon>unclassified sequences</taxon>
        <taxon>metagenomes</taxon>
        <taxon>ecological metagenomes</taxon>
    </lineage>
</organism>
<feature type="transmembrane region" description="Helical" evidence="8">
    <location>
        <begin position="215"/>
        <end position="236"/>
    </location>
</feature>
<keyword evidence="3" id="KW-0813">Transport</keyword>
<evidence type="ECO:0000256" key="7">
    <source>
        <dbReference type="ARBA" id="ARBA00023136"/>
    </source>
</evidence>
<evidence type="ECO:0000256" key="8">
    <source>
        <dbReference type="SAM" id="Phobius"/>
    </source>
</evidence>